<evidence type="ECO:0000313" key="3">
    <source>
        <dbReference type="EMBL" id="MCG4611486.1"/>
    </source>
</evidence>
<dbReference type="Gene3D" id="1.10.260.40">
    <property type="entry name" value="lambda repressor-like DNA-binding domains"/>
    <property type="match status" value="1"/>
</dbReference>
<sequence>MSQSQVAKRLGITRAAISSYENNISLPSVNVLAELALLYRVSTDYLLGLDNRTAIVLEDLTPRQSAVIQEVMDTLVTEFKLSNRERSIKRQT</sequence>
<comment type="caution">
    <text evidence="3">The sequence shown here is derived from an EMBL/GenBank/DDBJ whole genome shotgun (WGS) entry which is preliminary data.</text>
</comment>
<dbReference type="CDD" id="cd00093">
    <property type="entry name" value="HTH_XRE"/>
    <property type="match status" value="1"/>
</dbReference>
<name>A0ABS9MKZ4_9FIRM</name>
<dbReference type="SMART" id="SM00530">
    <property type="entry name" value="HTH_XRE"/>
    <property type="match status" value="1"/>
</dbReference>
<dbReference type="InterPro" id="IPR010982">
    <property type="entry name" value="Lambda_DNA-bd_dom_sf"/>
</dbReference>
<keyword evidence="4" id="KW-1185">Reference proteome</keyword>
<proteinExistence type="predicted"/>
<dbReference type="PROSITE" id="PS50943">
    <property type="entry name" value="HTH_CROC1"/>
    <property type="match status" value="1"/>
</dbReference>
<dbReference type="Pfam" id="PF01381">
    <property type="entry name" value="HTH_3"/>
    <property type="match status" value="1"/>
</dbReference>
<protein>
    <submittedName>
        <fullName evidence="3">Helix-turn-helix domain-containing protein</fullName>
    </submittedName>
</protein>
<evidence type="ECO:0000313" key="4">
    <source>
        <dbReference type="Proteomes" id="UP001298681"/>
    </source>
</evidence>
<feature type="domain" description="HTH cro/C1-type" evidence="2">
    <location>
        <begin position="1"/>
        <end position="46"/>
    </location>
</feature>
<gene>
    <name evidence="3" type="ORF">L0P57_11165</name>
</gene>
<accession>A0ABS9MKZ4</accession>
<dbReference type="PANTHER" id="PTHR46558">
    <property type="entry name" value="TRACRIPTIONAL REGULATORY PROTEIN-RELATED-RELATED"/>
    <property type="match status" value="1"/>
</dbReference>
<dbReference type="PANTHER" id="PTHR46558:SF11">
    <property type="entry name" value="HTH-TYPE TRANSCRIPTIONAL REGULATOR XRE"/>
    <property type="match status" value="1"/>
</dbReference>
<evidence type="ECO:0000256" key="1">
    <source>
        <dbReference type="ARBA" id="ARBA00023125"/>
    </source>
</evidence>
<dbReference type="SUPFAM" id="SSF47413">
    <property type="entry name" value="lambda repressor-like DNA-binding domains"/>
    <property type="match status" value="1"/>
</dbReference>
<dbReference type="InterPro" id="IPR001387">
    <property type="entry name" value="Cro/C1-type_HTH"/>
</dbReference>
<keyword evidence="1" id="KW-0238">DNA-binding</keyword>
<reference evidence="3 4" key="1">
    <citation type="submission" date="2022-01" db="EMBL/GenBank/DDBJ databases">
        <title>Collection of gut derived symbiotic bacterial strains cultured from healthy donors.</title>
        <authorList>
            <person name="Lin H."/>
            <person name="Kohout C."/>
            <person name="Waligurski E."/>
            <person name="Pamer E.G."/>
        </authorList>
    </citation>
    <scope>NUCLEOTIDE SEQUENCE [LARGE SCALE GENOMIC DNA]</scope>
    <source>
        <strain evidence="3 4">DFI.7.58</strain>
    </source>
</reference>
<evidence type="ECO:0000259" key="2">
    <source>
        <dbReference type="PROSITE" id="PS50943"/>
    </source>
</evidence>
<dbReference type="Proteomes" id="UP001298681">
    <property type="component" value="Unassembled WGS sequence"/>
</dbReference>
<organism evidence="3 4">
    <name type="scientific">Anaeromassilibacillus senegalensis</name>
    <dbReference type="NCBI Taxonomy" id="1673717"/>
    <lineage>
        <taxon>Bacteria</taxon>
        <taxon>Bacillati</taxon>
        <taxon>Bacillota</taxon>
        <taxon>Clostridia</taxon>
        <taxon>Eubacteriales</taxon>
        <taxon>Acutalibacteraceae</taxon>
        <taxon>Anaeromassilibacillus</taxon>
    </lineage>
</organism>
<dbReference type="EMBL" id="JAKNHQ010000016">
    <property type="protein sequence ID" value="MCG4611486.1"/>
    <property type="molecule type" value="Genomic_DNA"/>
</dbReference>